<dbReference type="HOGENOM" id="CLU_066987_0_0_1"/>
<dbReference type="AlphaFoldDB" id="B7G7U9"/>
<dbReference type="EMBL" id="CM000620">
    <property type="protein sequence ID" value="EEC45296.1"/>
    <property type="molecule type" value="Genomic_DNA"/>
</dbReference>
<dbReference type="KEGG" id="pti:PHATRDRAFT_48606"/>
<evidence type="ECO:0000256" key="1">
    <source>
        <dbReference type="SAM" id="MobiDB-lite"/>
    </source>
</evidence>
<protein>
    <submittedName>
        <fullName evidence="2">Uncharacterized protein</fullName>
    </submittedName>
</protein>
<feature type="region of interest" description="Disordered" evidence="1">
    <location>
        <begin position="94"/>
        <end position="126"/>
    </location>
</feature>
<reference evidence="3" key="2">
    <citation type="submission" date="2008-08" db="EMBL/GenBank/DDBJ databases">
        <authorList>
            <consortium name="Diatom Consortium"/>
            <person name="Grigoriev I."/>
            <person name="Grimwood J."/>
            <person name="Kuo A."/>
            <person name="Otillar R.P."/>
            <person name="Salamov A."/>
            <person name="Detter J.C."/>
            <person name="Lindquist E."/>
            <person name="Shapiro H."/>
            <person name="Lucas S."/>
            <person name="Glavina del Rio T."/>
            <person name="Pitluck S."/>
            <person name="Rokhsar D."/>
            <person name="Bowler C."/>
        </authorList>
    </citation>
    <scope>GENOME REANNOTATION</scope>
    <source>
        <strain evidence="3">CCAP 1055/1</strain>
    </source>
</reference>
<accession>B7G7U9</accession>
<dbReference type="PaxDb" id="2850-Phatr48606"/>
<dbReference type="InParanoid" id="B7G7U9"/>
<gene>
    <name evidence="2" type="ORF">PHATRDRAFT_48606</name>
</gene>
<dbReference type="RefSeq" id="XP_002183078.1">
    <property type="nucleotide sequence ID" value="XM_002183042.1"/>
</dbReference>
<sequence length="424" mass="48226">MAVKRRISEFRCLAVEERTRRRSELYQRPPRSLLLALARFLGPTDPLFLLGDQSTLDPSGPSSIYLYTTMSDSFNNHHRYPSYHYPYEETPSPSKVNTHHYCHSSSYHPSAPRHPAPPQDDQQYRYGSSYYYPRGAELSTPSQLNDRYHQRWYYYPPDEEFASGDHQFQDVFTPFAASKYCEAVEEEGLETYAPLPIQPSLTQSNIRENTLPSSLTERASPTYSSPSRVTNVAVSSSSEVPPLELEKIWACESGDTFACPFDYYERVLEHAKTCGFTIARSFERYWEEDQEKFGVVVKKGYIYCNVLKCQRGRRGCCFGIRFVHVQKQGVYKINKCNGTHLHDLCVGPHNNGRRRAPVVTPKASKRLKASLRADGRAGTSTSMYASAMRNDEEAFHSEMSSAVPDKNPSCIPGPCIVGRSSFYA</sequence>
<organism evidence="2 3">
    <name type="scientific">Phaeodactylum tricornutum (strain CCAP 1055/1)</name>
    <dbReference type="NCBI Taxonomy" id="556484"/>
    <lineage>
        <taxon>Eukaryota</taxon>
        <taxon>Sar</taxon>
        <taxon>Stramenopiles</taxon>
        <taxon>Ochrophyta</taxon>
        <taxon>Bacillariophyta</taxon>
        <taxon>Bacillariophyceae</taxon>
        <taxon>Bacillariophycidae</taxon>
        <taxon>Naviculales</taxon>
        <taxon>Phaeodactylaceae</taxon>
        <taxon>Phaeodactylum</taxon>
    </lineage>
</organism>
<keyword evidence="3" id="KW-1185">Reference proteome</keyword>
<name>B7G7U9_PHATC</name>
<dbReference type="Proteomes" id="UP000000759">
    <property type="component" value="Chromosome 18"/>
</dbReference>
<dbReference type="GeneID" id="7194817"/>
<evidence type="ECO:0000313" key="2">
    <source>
        <dbReference type="EMBL" id="EEC45296.1"/>
    </source>
</evidence>
<reference evidence="2 3" key="1">
    <citation type="journal article" date="2008" name="Nature">
        <title>The Phaeodactylum genome reveals the evolutionary history of diatom genomes.</title>
        <authorList>
            <person name="Bowler C."/>
            <person name="Allen A.E."/>
            <person name="Badger J.H."/>
            <person name="Grimwood J."/>
            <person name="Jabbari K."/>
            <person name="Kuo A."/>
            <person name="Maheswari U."/>
            <person name="Martens C."/>
            <person name="Maumus F."/>
            <person name="Otillar R.P."/>
            <person name="Rayko E."/>
            <person name="Salamov A."/>
            <person name="Vandepoele K."/>
            <person name="Beszteri B."/>
            <person name="Gruber A."/>
            <person name="Heijde M."/>
            <person name="Katinka M."/>
            <person name="Mock T."/>
            <person name="Valentin K."/>
            <person name="Verret F."/>
            <person name="Berges J.A."/>
            <person name="Brownlee C."/>
            <person name="Cadoret J.P."/>
            <person name="Chiovitti A."/>
            <person name="Choi C.J."/>
            <person name="Coesel S."/>
            <person name="De Martino A."/>
            <person name="Detter J.C."/>
            <person name="Durkin C."/>
            <person name="Falciatore A."/>
            <person name="Fournet J."/>
            <person name="Haruta M."/>
            <person name="Huysman M.J."/>
            <person name="Jenkins B.D."/>
            <person name="Jiroutova K."/>
            <person name="Jorgensen R.E."/>
            <person name="Joubert Y."/>
            <person name="Kaplan A."/>
            <person name="Kroger N."/>
            <person name="Kroth P.G."/>
            <person name="La Roche J."/>
            <person name="Lindquist E."/>
            <person name="Lommer M."/>
            <person name="Martin-Jezequel V."/>
            <person name="Lopez P.J."/>
            <person name="Lucas S."/>
            <person name="Mangogna M."/>
            <person name="McGinnis K."/>
            <person name="Medlin L.K."/>
            <person name="Montsant A."/>
            <person name="Oudot-Le Secq M.P."/>
            <person name="Napoli C."/>
            <person name="Obornik M."/>
            <person name="Parker M.S."/>
            <person name="Petit J.L."/>
            <person name="Porcel B.M."/>
            <person name="Poulsen N."/>
            <person name="Robison M."/>
            <person name="Rychlewski L."/>
            <person name="Rynearson T.A."/>
            <person name="Schmutz J."/>
            <person name="Shapiro H."/>
            <person name="Siaut M."/>
            <person name="Stanley M."/>
            <person name="Sussman M.R."/>
            <person name="Taylor A.R."/>
            <person name="Vardi A."/>
            <person name="von Dassow P."/>
            <person name="Vyverman W."/>
            <person name="Willis A."/>
            <person name="Wyrwicz L.S."/>
            <person name="Rokhsar D.S."/>
            <person name="Weissenbach J."/>
            <person name="Armbrust E.V."/>
            <person name="Green B.R."/>
            <person name="Van de Peer Y."/>
            <person name="Grigoriev I.V."/>
        </authorList>
    </citation>
    <scope>NUCLEOTIDE SEQUENCE [LARGE SCALE GENOMIC DNA]</scope>
    <source>
        <strain evidence="2 3">CCAP 1055/1</strain>
    </source>
</reference>
<proteinExistence type="predicted"/>
<evidence type="ECO:0000313" key="3">
    <source>
        <dbReference type="Proteomes" id="UP000000759"/>
    </source>
</evidence>